<dbReference type="OrthoDB" id="3779334at2"/>
<proteinExistence type="predicted"/>
<dbReference type="Gene3D" id="3.30.530.20">
    <property type="match status" value="1"/>
</dbReference>
<keyword evidence="2" id="KW-1185">Reference proteome</keyword>
<gene>
    <name evidence="1" type="ORF">BIV23_20660</name>
</gene>
<accession>A0A1S2QD96</accession>
<comment type="caution">
    <text evidence="1">The sequence shown here is derived from an EMBL/GenBank/DDBJ whole genome shotgun (WGS) entry which is preliminary data.</text>
</comment>
<dbReference type="Proteomes" id="UP000179642">
    <property type="component" value="Unassembled WGS sequence"/>
</dbReference>
<dbReference type="AlphaFoldDB" id="A0A1S2QD96"/>
<dbReference type="SUPFAM" id="SSF55961">
    <property type="entry name" value="Bet v1-like"/>
    <property type="match status" value="1"/>
</dbReference>
<dbReference type="InterPro" id="IPR023393">
    <property type="entry name" value="START-like_dom_sf"/>
</dbReference>
<reference evidence="1 2" key="1">
    <citation type="submission" date="2016-10" db="EMBL/GenBank/DDBJ databases">
        <title>Genome sequence of Streptomyces sp. MUSC 1.</title>
        <authorList>
            <person name="Lee L.-H."/>
            <person name="Ser H.-L."/>
            <person name="Law J.W.-F."/>
        </authorList>
    </citation>
    <scope>NUCLEOTIDE SEQUENCE [LARGE SCALE GENOMIC DNA]</scope>
    <source>
        <strain evidence="1 2">MUSC 1</strain>
    </source>
</reference>
<protein>
    <submittedName>
        <fullName evidence="1">Cyclase</fullName>
    </submittedName>
</protein>
<organism evidence="1 2">
    <name type="scientific">Streptomyces monashensis</name>
    <dbReference type="NCBI Taxonomy" id="1678012"/>
    <lineage>
        <taxon>Bacteria</taxon>
        <taxon>Bacillati</taxon>
        <taxon>Actinomycetota</taxon>
        <taxon>Actinomycetes</taxon>
        <taxon>Kitasatosporales</taxon>
        <taxon>Streptomycetaceae</taxon>
        <taxon>Streptomyces</taxon>
    </lineage>
</organism>
<dbReference type="EMBL" id="MLYO01000034">
    <property type="protein sequence ID" value="OIK03673.1"/>
    <property type="molecule type" value="Genomic_DNA"/>
</dbReference>
<name>A0A1S2QD96_9ACTN</name>
<evidence type="ECO:0000313" key="2">
    <source>
        <dbReference type="Proteomes" id="UP000179642"/>
    </source>
</evidence>
<evidence type="ECO:0000313" key="1">
    <source>
        <dbReference type="EMBL" id="OIK03673.1"/>
    </source>
</evidence>
<dbReference type="RefSeq" id="WP_071382389.1">
    <property type="nucleotide sequence ID" value="NZ_MLYO01000034.1"/>
</dbReference>
<dbReference type="CDD" id="cd07812">
    <property type="entry name" value="SRPBCC"/>
    <property type="match status" value="1"/>
</dbReference>
<dbReference type="Pfam" id="PF10604">
    <property type="entry name" value="Polyketide_cyc2"/>
    <property type="match status" value="1"/>
</dbReference>
<dbReference type="InterPro" id="IPR019587">
    <property type="entry name" value="Polyketide_cyclase/dehydratase"/>
</dbReference>
<sequence length="168" mass="18857">MEWTGACYADTPTTEVRVWIDAPPDMVWAVVSDIELMPGMSEELRSVEWLDGAAGPAVGARFVGRSEHEAFGAWETTSHVIECEARSVLAWAVEDPARPSAVWRFRLRPRDGGTELSQWMQLGPGRSGLSAAIDRMPEKEQKIVFVRMREFERAMTHTLAQIKQRAEA</sequence>